<dbReference type="PRINTS" id="PR00463">
    <property type="entry name" value="EP450I"/>
</dbReference>
<dbReference type="AlphaFoldDB" id="A0A7S6R4F2"/>
<dbReference type="Pfam" id="PF00067">
    <property type="entry name" value="p450"/>
    <property type="match status" value="1"/>
</dbReference>
<dbReference type="SUPFAM" id="SSF48264">
    <property type="entry name" value="Cytochrome P450"/>
    <property type="match status" value="1"/>
</dbReference>
<dbReference type="PANTHER" id="PTHR24300">
    <property type="entry name" value="CYTOCHROME P450 508A4-RELATED"/>
    <property type="match status" value="1"/>
</dbReference>
<protein>
    <submittedName>
        <fullName evidence="10">Cytochrome P450 392E7</fullName>
    </submittedName>
</protein>
<evidence type="ECO:0000256" key="6">
    <source>
        <dbReference type="ARBA" id="ARBA00023033"/>
    </source>
</evidence>
<evidence type="ECO:0000256" key="5">
    <source>
        <dbReference type="ARBA" id="ARBA00023004"/>
    </source>
</evidence>
<reference evidence="10" key="1">
    <citation type="journal article" date="2021" name="Pest Manag.">
        <title>Transcriptome profiling and functional analysis suggest that the constitutive overexpression of four cytochrome P450s confers resistance to abamectin in Tetranychus urticae from China.</title>
        <authorList>
            <person name="Xu D."/>
            <person name="Zhang Y."/>
            <person name="Zhang Y."/>
            <person name="Wu Q."/>
            <person name="Guo Z."/>
            <person name="Xie W."/>
            <person name="Zhou X."/>
            <person name="Wang S."/>
        </authorList>
    </citation>
    <scope>NUCLEOTIDE SEQUENCE</scope>
</reference>
<dbReference type="PANTHER" id="PTHR24300:SF375">
    <property type="entry name" value="CYTOCHROME P450 FAMILY"/>
    <property type="match status" value="1"/>
</dbReference>
<dbReference type="Gene3D" id="1.10.630.10">
    <property type="entry name" value="Cytochrome P450"/>
    <property type="match status" value="1"/>
</dbReference>
<evidence type="ECO:0000256" key="2">
    <source>
        <dbReference type="ARBA" id="ARBA00010617"/>
    </source>
</evidence>
<keyword evidence="9" id="KW-0812">Transmembrane</keyword>
<feature type="transmembrane region" description="Helical" evidence="9">
    <location>
        <begin position="12"/>
        <end position="29"/>
    </location>
</feature>
<keyword evidence="3 7" id="KW-0479">Metal-binding</keyword>
<evidence type="ECO:0000256" key="8">
    <source>
        <dbReference type="RuleBase" id="RU000461"/>
    </source>
</evidence>
<dbReference type="GO" id="GO:0006082">
    <property type="term" value="P:organic acid metabolic process"/>
    <property type="evidence" value="ECO:0007669"/>
    <property type="project" value="TreeGrafter"/>
</dbReference>
<organism evidence="10">
    <name type="scientific">Tetranychus urticae</name>
    <name type="common">Two-spotted spider mite</name>
    <dbReference type="NCBI Taxonomy" id="32264"/>
    <lineage>
        <taxon>Eukaryota</taxon>
        <taxon>Metazoa</taxon>
        <taxon>Ecdysozoa</taxon>
        <taxon>Arthropoda</taxon>
        <taxon>Chelicerata</taxon>
        <taxon>Arachnida</taxon>
        <taxon>Acari</taxon>
        <taxon>Acariformes</taxon>
        <taxon>Trombidiformes</taxon>
        <taxon>Prostigmata</taxon>
        <taxon>Eleutherengona</taxon>
        <taxon>Raphignathae</taxon>
        <taxon>Tetranychoidea</taxon>
        <taxon>Tetranychidae</taxon>
        <taxon>Tetranychus</taxon>
    </lineage>
</organism>
<evidence type="ECO:0000313" key="10">
    <source>
        <dbReference type="EMBL" id="QOV04251.1"/>
    </source>
</evidence>
<evidence type="ECO:0000256" key="4">
    <source>
        <dbReference type="ARBA" id="ARBA00023002"/>
    </source>
</evidence>
<comment type="similarity">
    <text evidence="2 8">Belongs to the cytochrome P450 family.</text>
</comment>
<keyword evidence="4 8" id="KW-0560">Oxidoreductase</keyword>
<keyword evidence="9" id="KW-0472">Membrane</keyword>
<dbReference type="PROSITE" id="PS00086">
    <property type="entry name" value="CYTOCHROME_P450"/>
    <property type="match status" value="1"/>
</dbReference>
<dbReference type="EMBL" id="MT787333">
    <property type="protein sequence ID" value="QOV04251.1"/>
    <property type="molecule type" value="mRNA"/>
</dbReference>
<evidence type="ECO:0000256" key="1">
    <source>
        <dbReference type="ARBA" id="ARBA00001971"/>
    </source>
</evidence>
<keyword evidence="7 8" id="KW-0349">Heme</keyword>
<dbReference type="InterPro" id="IPR002401">
    <property type="entry name" value="Cyt_P450_E_grp-I"/>
</dbReference>
<feature type="binding site" description="axial binding residue" evidence="7">
    <location>
        <position position="445"/>
    </location>
    <ligand>
        <name>heme</name>
        <dbReference type="ChEBI" id="CHEBI:30413"/>
    </ligand>
    <ligandPart>
        <name>Fe</name>
        <dbReference type="ChEBI" id="CHEBI:18248"/>
    </ligandPart>
</feature>
<comment type="cofactor">
    <cofactor evidence="1 7">
        <name>heme</name>
        <dbReference type="ChEBI" id="CHEBI:30413"/>
    </cofactor>
</comment>
<dbReference type="GO" id="GO:0020037">
    <property type="term" value="F:heme binding"/>
    <property type="evidence" value="ECO:0007669"/>
    <property type="project" value="InterPro"/>
</dbReference>
<dbReference type="InterPro" id="IPR036396">
    <property type="entry name" value="Cyt_P450_sf"/>
</dbReference>
<evidence type="ECO:0000256" key="9">
    <source>
        <dbReference type="SAM" id="Phobius"/>
    </source>
</evidence>
<keyword evidence="9" id="KW-1133">Transmembrane helix</keyword>
<evidence type="ECO:0000256" key="7">
    <source>
        <dbReference type="PIRSR" id="PIRSR602401-1"/>
    </source>
</evidence>
<dbReference type="GO" id="GO:0006805">
    <property type="term" value="P:xenobiotic metabolic process"/>
    <property type="evidence" value="ECO:0007669"/>
    <property type="project" value="TreeGrafter"/>
</dbReference>
<dbReference type="GO" id="GO:0016712">
    <property type="term" value="F:oxidoreductase activity, acting on paired donors, with incorporation or reduction of molecular oxygen, reduced flavin or flavoprotein as one donor, and incorporation of one atom of oxygen"/>
    <property type="evidence" value="ECO:0007669"/>
    <property type="project" value="TreeGrafter"/>
</dbReference>
<keyword evidence="6 8" id="KW-0503">Monooxygenase</keyword>
<keyword evidence="5 7" id="KW-0408">Iron</keyword>
<sequence length="500" mass="57703">MLFEGCCVNQTLLKFFYGLVALFVVNYVIKFVIRVRALPPGPWGLPIVGYLPFIRQDAYIQMTELAAKYGPVFSFKCGQFDVVVINQWKFIKEALANEHLLGRPKETFLPGIAEVSSLVEMSGEQWKEQRRVALTTLRDVGLGKSEMEDSIRDEVKSFTKLIKSFEEKPISISDRLSLSVSNNISKLVFGHKYAYDDPVSLDMESLIAKFNGLFPYFGAGKFLPTIAILMVKFKLFSLAKIESLYKKFIVHILNEVNEHRRRDAEDNQIKDYIDGFLVEMSKRQNEKDSNFNLDVLERNVAIFYFAGSDTISNTLKWMMLYLVKYPEYQVKLREEIKQTIGLNRQPENVDRQQMPLTMAFIYETLRFSSIVPLNLLRRATEDTKVGGYSIPKDSLVIFNFWSVHYDPNLWDNPEQFKPERFLNEDKSKAIKPPYLIAFSGGKRVCPGESLAYLQLFLYLVSFLQQFEISAEPGKDVSLEGVHLFLKKQKSLPNFIFKNID</sequence>
<evidence type="ECO:0000256" key="3">
    <source>
        <dbReference type="ARBA" id="ARBA00022723"/>
    </source>
</evidence>
<dbReference type="InterPro" id="IPR001128">
    <property type="entry name" value="Cyt_P450"/>
</dbReference>
<dbReference type="InterPro" id="IPR050182">
    <property type="entry name" value="Cytochrome_P450_fam2"/>
</dbReference>
<name>A0A7S6R4F2_TETUR</name>
<proteinExistence type="evidence at transcript level"/>
<accession>A0A7S6R4F2</accession>
<dbReference type="GO" id="GO:0005737">
    <property type="term" value="C:cytoplasm"/>
    <property type="evidence" value="ECO:0007669"/>
    <property type="project" value="TreeGrafter"/>
</dbReference>
<dbReference type="PRINTS" id="PR00385">
    <property type="entry name" value="P450"/>
</dbReference>
<dbReference type="FunFam" id="1.10.630.10:FF:000036">
    <property type="entry name" value="CYtochrome P450 family"/>
    <property type="match status" value="1"/>
</dbReference>
<dbReference type="GO" id="GO:0005506">
    <property type="term" value="F:iron ion binding"/>
    <property type="evidence" value="ECO:0007669"/>
    <property type="project" value="InterPro"/>
</dbReference>
<dbReference type="InterPro" id="IPR017972">
    <property type="entry name" value="Cyt_P450_CS"/>
</dbReference>